<proteinExistence type="predicted"/>
<accession>A0A067CPF4</accession>
<feature type="chain" id="PRO_5012135922" evidence="1">
    <location>
        <begin position="16"/>
        <end position="777"/>
    </location>
</feature>
<dbReference type="GeneID" id="24126719"/>
<gene>
    <name evidence="2" type="ORF">SPRG_04259</name>
</gene>
<dbReference type="Proteomes" id="UP000030745">
    <property type="component" value="Unassembled WGS sequence"/>
</dbReference>
<evidence type="ECO:0000256" key="1">
    <source>
        <dbReference type="SAM" id="SignalP"/>
    </source>
</evidence>
<keyword evidence="3" id="KW-1185">Reference proteome</keyword>
<organism evidence="2 3">
    <name type="scientific">Saprolegnia parasitica (strain CBS 223.65)</name>
    <dbReference type="NCBI Taxonomy" id="695850"/>
    <lineage>
        <taxon>Eukaryota</taxon>
        <taxon>Sar</taxon>
        <taxon>Stramenopiles</taxon>
        <taxon>Oomycota</taxon>
        <taxon>Saprolegniomycetes</taxon>
        <taxon>Saprolegniales</taxon>
        <taxon>Saprolegniaceae</taxon>
        <taxon>Saprolegnia</taxon>
    </lineage>
</organism>
<dbReference type="VEuPathDB" id="FungiDB:SPRG_04259"/>
<evidence type="ECO:0000313" key="2">
    <source>
        <dbReference type="EMBL" id="KDO31120.1"/>
    </source>
</evidence>
<dbReference type="EMBL" id="KK583199">
    <property type="protein sequence ID" value="KDO31120.1"/>
    <property type="molecule type" value="Genomic_DNA"/>
</dbReference>
<dbReference type="KEGG" id="spar:SPRG_04259"/>
<protein>
    <submittedName>
        <fullName evidence="2">Uncharacterized protein</fullName>
    </submittedName>
</protein>
<dbReference type="OrthoDB" id="10430630at2759"/>
<evidence type="ECO:0000313" key="3">
    <source>
        <dbReference type="Proteomes" id="UP000030745"/>
    </source>
</evidence>
<dbReference type="OMA" id="HTTDIAN"/>
<name>A0A067CPF4_SAPPC</name>
<dbReference type="AlphaFoldDB" id="A0A067CPF4"/>
<feature type="signal peptide" evidence="1">
    <location>
        <begin position="1"/>
        <end position="15"/>
    </location>
</feature>
<keyword evidence="1" id="KW-0732">Signal</keyword>
<sequence>MRLAVLALCCSLVAGARQRILQEELNATDWAHEAPPETTIEVRDNLPDALDAITDSLDLTQTNWSTDQYFTGSVLVLPAGVDSIGVDGVARTQISYNYSMSPRAWSLDADPNALSMDGCAYVDGGKAMDLHVANTSDASPYAIGQVLIASAAWRCKDENDTLMHIAHLLVAEMIVNARANIIHLWAARAGMNETFATTSIRFKSNDVGDKMGQPTLASNGRRLDAYRLYDYIPLSYCTTSCGAYTLEDSQCYAHASNSSVSVNCPSTQYTMFTYSGGKTKACGYVYNCLRGRSSANLTFNIASSGNGFANPDIELYRSSGCGSGNYLTALPGSGCVRVGCANCGFWFAVNEMEFTYTSDWYLFVIPWVTASTGVYAASFASLGISLYAPDGVSKTWSNQTVEIAWPYPLQFVGVPLTVALTFSVVEDFTAAMRTSANPFVISKSVSMSSLTATTTFDSGPALTWPTTTTDITKEMTTQVQQPKAGEYVMFDFLYEMTFTLDLTVSFSRAVSFGAAVDLTLFLELNVKGGVLPALATPYLDMSTPSWLIFGNCMAPHLLEIGVYAGLHKVDLVLHYQLIWDFPRFVKPFPSVYLNQSLLNYFYNPPYLMTIGIAIDVSNAQTLAVSSTSKAALLRSLGPALGLLDLSAFVLAVQSVNATTGTPALVFELRIGLLGHYVPDAVRSTNRVHGGHLQLEWCSDDLHGLQRWLLGCHVPEYVLSAGHVLGGHVRLQWDFDGLCRLQRWLLGHVLPKHLHAGFILYQRHSAYVQCQQWQPSLV</sequence>
<reference evidence="2 3" key="1">
    <citation type="journal article" date="2013" name="PLoS Genet.">
        <title>Distinctive expansion of potential virulence genes in the genome of the oomycete fish pathogen Saprolegnia parasitica.</title>
        <authorList>
            <person name="Jiang R.H."/>
            <person name="de Bruijn I."/>
            <person name="Haas B.J."/>
            <person name="Belmonte R."/>
            <person name="Lobach L."/>
            <person name="Christie J."/>
            <person name="van den Ackerveken G."/>
            <person name="Bottin A."/>
            <person name="Bulone V."/>
            <person name="Diaz-Moreno S.M."/>
            <person name="Dumas B."/>
            <person name="Fan L."/>
            <person name="Gaulin E."/>
            <person name="Govers F."/>
            <person name="Grenville-Briggs L.J."/>
            <person name="Horner N.R."/>
            <person name="Levin J.Z."/>
            <person name="Mammella M."/>
            <person name="Meijer H.J."/>
            <person name="Morris P."/>
            <person name="Nusbaum C."/>
            <person name="Oome S."/>
            <person name="Phillips A.J."/>
            <person name="van Rooyen D."/>
            <person name="Rzeszutek E."/>
            <person name="Saraiva M."/>
            <person name="Secombes C.J."/>
            <person name="Seidl M.F."/>
            <person name="Snel B."/>
            <person name="Stassen J.H."/>
            <person name="Sykes S."/>
            <person name="Tripathy S."/>
            <person name="van den Berg H."/>
            <person name="Vega-Arreguin J.C."/>
            <person name="Wawra S."/>
            <person name="Young S.K."/>
            <person name="Zeng Q."/>
            <person name="Dieguez-Uribeondo J."/>
            <person name="Russ C."/>
            <person name="Tyler B.M."/>
            <person name="van West P."/>
        </authorList>
    </citation>
    <scope>NUCLEOTIDE SEQUENCE [LARGE SCALE GENOMIC DNA]</scope>
    <source>
        <strain evidence="2 3">CBS 223.65</strain>
    </source>
</reference>
<dbReference type="RefSeq" id="XP_012198249.1">
    <property type="nucleotide sequence ID" value="XM_012342859.1"/>
</dbReference>